<feature type="chain" id="PRO_5029908175" description="LTD domain-containing protein" evidence="1">
    <location>
        <begin position="21"/>
        <end position="535"/>
    </location>
</feature>
<reference evidence="3" key="1">
    <citation type="journal article" date="2020" name="Appl. Environ. Microbiol.">
        <title>Diazotrophic Anaeromyxobacter Isolates from Soils.</title>
        <authorList>
            <person name="Masuda Y."/>
            <person name="Yamanaka H."/>
            <person name="Xu Z.X."/>
            <person name="Shiratori Y."/>
            <person name="Aono T."/>
            <person name="Amachi S."/>
            <person name="Senoo K."/>
            <person name="Itoh H."/>
        </authorList>
    </citation>
    <scope>NUCLEOTIDE SEQUENCE [LARGE SCALE GENOMIC DNA]</scope>
    <source>
        <strain evidence="3">R267</strain>
    </source>
</reference>
<dbReference type="AlphaFoldDB" id="A0A7I9VH13"/>
<sequence>MSWRAAALALVAAGCAPSLPAPLVRVESASPSGAVPPDAVEVAIAFTGAIDAAGLVAGPLLVLCRREDLRAVAAAAEAAEGAPPDLPVVPARLEVEEGGRRAVLRPLAPLPAEAPFAAVLSPRLRDAGGRPVLDPEGKSRAFAVLFETGPAVDRTPPAARWLEPPHGPVPRDLAALRIAFDEPVAGALALPAGGGEPVAPAPDVLGLDLAAPLAAGALAVDLGQVRDAAGNAPLPLEPLEVSRCASAGAPACGGAELSAAELGVEVSATLAGMGRLVAEVSALPGEPACGSAPAAPAVARVLGGVAACPGWDPCQPAARACPAALALRGLCPGRALRVRLAGEDLAGHRGAFGAWLPAAARPPRPAPVLSEVLADADAPEAGGEYVEVVNVGTGDADLSGLVLAKRTASGTVARCTLGAAEGGPVPPGGYALVVGGAYDGRYALPPGTAVHRCGATALAGGLANDRAPALALEDGAGAVVSSAGWVAPALRCPSGALERVRPDAPDEPASWACGARTPGACNAATPPEACAKRPW</sequence>
<organism evidence="2 3">
    <name type="scientific">Anaeromyxobacter diazotrophicus</name>
    <dbReference type="NCBI Taxonomy" id="2590199"/>
    <lineage>
        <taxon>Bacteria</taxon>
        <taxon>Pseudomonadati</taxon>
        <taxon>Myxococcota</taxon>
        <taxon>Myxococcia</taxon>
        <taxon>Myxococcales</taxon>
        <taxon>Cystobacterineae</taxon>
        <taxon>Anaeromyxobacteraceae</taxon>
        <taxon>Anaeromyxobacter</taxon>
    </lineage>
</organism>
<accession>A0A7I9VH13</accession>
<comment type="caution">
    <text evidence="2">The sequence shown here is derived from an EMBL/GenBank/DDBJ whole genome shotgun (WGS) entry which is preliminary data.</text>
</comment>
<evidence type="ECO:0008006" key="4">
    <source>
        <dbReference type="Google" id="ProtNLM"/>
    </source>
</evidence>
<proteinExistence type="predicted"/>
<keyword evidence="1" id="KW-0732">Signal</keyword>
<evidence type="ECO:0000313" key="2">
    <source>
        <dbReference type="EMBL" id="GEJ55681.1"/>
    </source>
</evidence>
<evidence type="ECO:0000313" key="3">
    <source>
        <dbReference type="Proteomes" id="UP000503640"/>
    </source>
</evidence>
<gene>
    <name evidence="2" type="ORF">AMYX_04220</name>
</gene>
<evidence type="ECO:0000256" key="1">
    <source>
        <dbReference type="SAM" id="SignalP"/>
    </source>
</evidence>
<name>A0A7I9VH13_9BACT</name>
<dbReference type="RefSeq" id="WP_176062463.1">
    <property type="nucleotide sequence ID" value="NZ_BJTG01000001.1"/>
</dbReference>
<dbReference type="PROSITE" id="PS51257">
    <property type="entry name" value="PROKAR_LIPOPROTEIN"/>
    <property type="match status" value="1"/>
</dbReference>
<feature type="signal peptide" evidence="1">
    <location>
        <begin position="1"/>
        <end position="20"/>
    </location>
</feature>
<keyword evidence="3" id="KW-1185">Reference proteome</keyword>
<dbReference type="Proteomes" id="UP000503640">
    <property type="component" value="Unassembled WGS sequence"/>
</dbReference>
<protein>
    <recommendedName>
        <fullName evidence="4">LTD domain-containing protein</fullName>
    </recommendedName>
</protein>
<dbReference type="EMBL" id="BJTG01000001">
    <property type="protein sequence ID" value="GEJ55681.1"/>
    <property type="molecule type" value="Genomic_DNA"/>
</dbReference>